<dbReference type="HOGENOM" id="CLU_1813428_0_0_4"/>
<evidence type="ECO:0000313" key="1">
    <source>
        <dbReference type="EMBL" id="EIM31284.1"/>
    </source>
</evidence>
<dbReference type="GeneID" id="92352414"/>
<protein>
    <submittedName>
        <fullName evidence="1">Uncharacterized protein</fullName>
    </submittedName>
</protein>
<dbReference type="AlphaFoldDB" id="I4Z4Z2"/>
<dbReference type="EMBL" id="JH660696">
    <property type="protein sequence ID" value="EIM31284.1"/>
    <property type="molecule type" value="Genomic_DNA"/>
</dbReference>
<sequence length="142" mass="15669">MAPPPVVVAPPLPVAPAVTAMPQDPQIIYGAVMRAAIMEIYQYHREAADTVWTGSLTELERSDISDAVKMQFSRSWMRPMNDDWVVQGMTLELAELIRIFFVSLSKALGRVGADQILGRGVAAAEKMPEARKFSPKRLLSSL</sequence>
<dbReference type="OrthoDB" id="6657308at2"/>
<gene>
    <name evidence="1" type="ORF">LepocDRAFT_00000110</name>
</gene>
<organism evidence="1 2">
    <name type="scientific">Leptothrix ochracea L12</name>
    <dbReference type="NCBI Taxonomy" id="735332"/>
    <lineage>
        <taxon>Bacteria</taxon>
        <taxon>Pseudomonadati</taxon>
        <taxon>Pseudomonadota</taxon>
        <taxon>Betaproteobacteria</taxon>
        <taxon>Burkholderiales</taxon>
        <taxon>Sphaerotilaceae</taxon>
        <taxon>Leptothrix</taxon>
    </lineage>
</organism>
<accession>I4Z4Z2</accession>
<dbReference type="RefSeq" id="WP_009453653.1">
    <property type="nucleotide sequence ID" value="NZ_JH660696.1"/>
</dbReference>
<evidence type="ECO:0000313" key="2">
    <source>
        <dbReference type="Proteomes" id="UP000053899"/>
    </source>
</evidence>
<name>I4Z4Z2_9BURK</name>
<proteinExistence type="predicted"/>
<keyword evidence="2" id="KW-1185">Reference proteome</keyword>
<reference evidence="1 2" key="1">
    <citation type="submission" date="2012-04" db="EMBL/GenBank/DDBJ databases">
        <title>Improved High-Quality Draft sequence of Leptothrix ochracea L12.</title>
        <authorList>
            <consortium name="US DOE Joint Genome Institute"/>
            <person name="Lucas S."/>
            <person name="Han J."/>
            <person name="Lapidus A."/>
            <person name="Cheng J.-F."/>
            <person name="Goodwin L."/>
            <person name="Pitluck S."/>
            <person name="Peters L."/>
            <person name="Zeytun A."/>
            <person name="Detter J.C."/>
            <person name="Han C."/>
            <person name="Tapia R."/>
            <person name="Land M."/>
            <person name="Hauser L."/>
            <person name="Kyrpides N."/>
            <person name="Ivanova N."/>
            <person name="Pagani I."/>
            <person name="Stepanauskas R."/>
            <person name="Masland D."/>
            <person name="Poulton N."/>
            <person name="Emerson D."/>
            <person name="Fleming E."/>
            <person name="Woyke T."/>
        </authorList>
    </citation>
    <scope>NUCLEOTIDE SEQUENCE [LARGE SCALE GENOMIC DNA]</scope>
    <source>
        <strain evidence="1 2">L12</strain>
    </source>
</reference>
<dbReference type="Proteomes" id="UP000053899">
    <property type="component" value="Unassembled WGS sequence"/>
</dbReference>